<keyword evidence="6" id="KW-0206">Cytoskeleton</keyword>
<dbReference type="PANTHER" id="PTHR34174">
    <property type="entry name" value="HYDROLETHALUS SYNDROME PROTEIN 1"/>
    <property type="match status" value="1"/>
</dbReference>
<feature type="compositionally biased region" description="Basic residues" evidence="8">
    <location>
        <begin position="155"/>
        <end position="166"/>
    </location>
</feature>
<evidence type="ECO:0000256" key="8">
    <source>
        <dbReference type="SAM" id="MobiDB-lite"/>
    </source>
</evidence>
<protein>
    <submittedName>
        <fullName evidence="10">HYLS1 centriolar and ciliogenesis associated</fullName>
    </submittedName>
</protein>
<dbReference type="GO" id="GO:0005814">
    <property type="term" value="C:centriole"/>
    <property type="evidence" value="ECO:0007669"/>
    <property type="project" value="UniProtKB-SubCell"/>
</dbReference>
<evidence type="ECO:0000256" key="5">
    <source>
        <dbReference type="ARBA" id="ARBA00022794"/>
    </source>
</evidence>
<evidence type="ECO:0000256" key="7">
    <source>
        <dbReference type="ARBA" id="ARBA00023273"/>
    </source>
</evidence>
<feature type="domain" description="Centriolar and ciliogenesis-associated protein HYLS1 C-terminal" evidence="9">
    <location>
        <begin position="256"/>
        <end position="344"/>
    </location>
</feature>
<evidence type="ECO:0000256" key="6">
    <source>
        <dbReference type="ARBA" id="ARBA00023212"/>
    </source>
</evidence>
<organism evidence="10 11">
    <name type="scientific">Amazona collaria</name>
    <name type="common">yellow-billed parrot</name>
    <dbReference type="NCBI Taxonomy" id="241587"/>
    <lineage>
        <taxon>Eukaryota</taxon>
        <taxon>Metazoa</taxon>
        <taxon>Chordata</taxon>
        <taxon>Craniata</taxon>
        <taxon>Vertebrata</taxon>
        <taxon>Euteleostomi</taxon>
        <taxon>Archelosauria</taxon>
        <taxon>Archosauria</taxon>
        <taxon>Dinosauria</taxon>
        <taxon>Saurischia</taxon>
        <taxon>Theropoda</taxon>
        <taxon>Coelurosauria</taxon>
        <taxon>Aves</taxon>
        <taxon>Neognathae</taxon>
        <taxon>Neoaves</taxon>
        <taxon>Telluraves</taxon>
        <taxon>Australaves</taxon>
        <taxon>Psittaciformes</taxon>
        <taxon>Psittacidae</taxon>
        <taxon>Amazona</taxon>
    </lineage>
</organism>
<name>A0A8B9G811_9PSIT</name>
<keyword evidence="11" id="KW-1185">Reference proteome</keyword>
<evidence type="ECO:0000313" key="10">
    <source>
        <dbReference type="Ensembl" id="ENSACOP00000020489.1"/>
    </source>
</evidence>
<keyword evidence="5" id="KW-0970">Cilium biogenesis/degradation</keyword>
<accession>A0A8B9G811</accession>
<evidence type="ECO:0000313" key="11">
    <source>
        <dbReference type="Proteomes" id="UP000694522"/>
    </source>
</evidence>
<dbReference type="AlphaFoldDB" id="A0A8B9G811"/>
<keyword evidence="4" id="KW-0963">Cytoplasm</keyword>
<dbReference type="Pfam" id="PF15311">
    <property type="entry name" value="HYLS1_C"/>
    <property type="match status" value="1"/>
</dbReference>
<proteinExistence type="inferred from homology"/>
<keyword evidence="7" id="KW-0966">Cell projection</keyword>
<dbReference type="PANTHER" id="PTHR34174:SF1">
    <property type="entry name" value="CENTRIOLAR AND CILIOGENESIS-ASSOCIATED PROTEIN HYLS1"/>
    <property type="match status" value="1"/>
</dbReference>
<dbReference type="InterPro" id="IPR052319">
    <property type="entry name" value="Centriolar_ciliogenesis_assoc"/>
</dbReference>
<evidence type="ECO:0000256" key="4">
    <source>
        <dbReference type="ARBA" id="ARBA00022490"/>
    </source>
</evidence>
<evidence type="ECO:0000256" key="1">
    <source>
        <dbReference type="ARBA" id="ARBA00004114"/>
    </source>
</evidence>
<dbReference type="Ensembl" id="ENSACOT00000021225.1">
    <property type="protein sequence ID" value="ENSACOP00000020489.1"/>
    <property type="gene ID" value="ENSACOG00000014106.1"/>
</dbReference>
<evidence type="ECO:0000256" key="2">
    <source>
        <dbReference type="ARBA" id="ARBA00004138"/>
    </source>
</evidence>
<dbReference type="Proteomes" id="UP000694522">
    <property type="component" value="Unplaced"/>
</dbReference>
<evidence type="ECO:0000259" key="9">
    <source>
        <dbReference type="Pfam" id="PF15311"/>
    </source>
</evidence>
<reference evidence="10" key="2">
    <citation type="submission" date="2025-09" db="UniProtKB">
        <authorList>
            <consortium name="Ensembl"/>
        </authorList>
    </citation>
    <scope>IDENTIFICATION</scope>
</reference>
<dbReference type="GO" id="GO:0060271">
    <property type="term" value="P:cilium assembly"/>
    <property type="evidence" value="ECO:0007669"/>
    <property type="project" value="TreeGrafter"/>
</dbReference>
<feature type="region of interest" description="Disordered" evidence="8">
    <location>
        <begin position="116"/>
        <end position="211"/>
    </location>
</feature>
<feature type="compositionally biased region" description="Basic and acidic residues" evidence="8">
    <location>
        <begin position="121"/>
        <end position="132"/>
    </location>
</feature>
<feature type="region of interest" description="Disordered" evidence="8">
    <location>
        <begin position="7"/>
        <end position="33"/>
    </location>
</feature>
<dbReference type="GO" id="GO:0097730">
    <property type="term" value="C:non-motile cilium"/>
    <property type="evidence" value="ECO:0007669"/>
    <property type="project" value="TreeGrafter"/>
</dbReference>
<reference evidence="10" key="1">
    <citation type="submission" date="2025-08" db="UniProtKB">
        <authorList>
            <consortium name="Ensembl"/>
        </authorList>
    </citation>
    <scope>IDENTIFICATION</scope>
</reference>
<comment type="subcellular location">
    <subcellularLocation>
        <location evidence="2">Cell projection</location>
        <location evidence="2">Cilium</location>
    </subcellularLocation>
    <subcellularLocation>
        <location evidence="1">Cytoplasm</location>
        <location evidence="1">Cytoskeleton</location>
        <location evidence="1">Microtubule organizing center</location>
        <location evidence="1">Centrosome</location>
        <location evidence="1">Centriole</location>
    </subcellularLocation>
</comment>
<comment type="similarity">
    <text evidence="3">Belongs to the HYLS1 family.</text>
</comment>
<sequence>MSWLITVDINPTGAQKPRKAPAGGDPDLPKRTDSFVRPPAAVVVGCLSVIYEPCLLQGFKELLLDGVGGVLLAGKALVAPTQNPPNLVTIMDTMGTDGYEWTTLEAEESPAAALYPQHGGSEQRAHPHHDPYVDASVTVGTQPGFPRCSKEQRGAKRLVMKRKVLRHRPDGGVEVSDESVPSEPESDPQVWSPRQELSEPDDSISEGEIETSISSHDESLCQWLPLDSSPFLLGDFGSRSSPASQYTAGQPKSFIPPRLELLGRNRGKTDRVAKYLEYKREWEKFRIPGEDQRQELRWSIREQMLCKAELPGKPAQHLYVPNTYMVPTEKKRAALRWEVRWDLANGLIPRKATST</sequence>
<dbReference type="InterPro" id="IPR027918">
    <property type="entry name" value="HYLS1_C_dom"/>
</dbReference>
<feature type="compositionally biased region" description="Acidic residues" evidence="8">
    <location>
        <begin position="198"/>
        <end position="209"/>
    </location>
</feature>
<evidence type="ECO:0000256" key="3">
    <source>
        <dbReference type="ARBA" id="ARBA00010091"/>
    </source>
</evidence>